<sequence length="105" mass="12014">MEKEVKAVENEQKYGRICVGPRKSAGVLSWPGMISKRLGQERISERWISVFCTFANCLRPDATTAATLSRRVGGRMQSDVKKHPWGSQFNLHYSQTQTYRPIKLQ</sequence>
<dbReference type="AlphaFoldDB" id="A0A1S0U5G1"/>
<organism evidence="1">
    <name type="scientific">Loa loa</name>
    <name type="common">Eye worm</name>
    <name type="synonym">Filaria loa</name>
    <dbReference type="NCBI Taxonomy" id="7209"/>
    <lineage>
        <taxon>Eukaryota</taxon>
        <taxon>Metazoa</taxon>
        <taxon>Ecdysozoa</taxon>
        <taxon>Nematoda</taxon>
        <taxon>Chromadorea</taxon>
        <taxon>Rhabditida</taxon>
        <taxon>Spirurina</taxon>
        <taxon>Spiruromorpha</taxon>
        <taxon>Filarioidea</taxon>
        <taxon>Onchocercidae</taxon>
        <taxon>Loa</taxon>
    </lineage>
</organism>
<proteinExistence type="predicted"/>
<name>A0A1S0U5G1_LOALO</name>
<dbReference type="InParanoid" id="A0A1S0U5G1"/>
<dbReference type="EMBL" id="JH712200">
    <property type="protein sequence ID" value="EFO24638.1"/>
    <property type="molecule type" value="Genomic_DNA"/>
</dbReference>
<accession>A0A1S0U5G1</accession>
<reference evidence="1" key="1">
    <citation type="submission" date="2012-04" db="EMBL/GenBank/DDBJ databases">
        <title>The Genome Sequence of Loa loa.</title>
        <authorList>
            <consortium name="The Broad Institute Genome Sequencing Platform"/>
            <consortium name="Broad Institute Genome Sequencing Center for Infectious Disease"/>
            <person name="Nutman T.B."/>
            <person name="Fink D.L."/>
            <person name="Russ C."/>
            <person name="Young S."/>
            <person name="Zeng Q."/>
            <person name="Gargeya S."/>
            <person name="Alvarado L."/>
            <person name="Berlin A."/>
            <person name="Chapman S.B."/>
            <person name="Chen Z."/>
            <person name="Freedman E."/>
            <person name="Gellesch M."/>
            <person name="Goldberg J."/>
            <person name="Griggs A."/>
            <person name="Gujja S."/>
            <person name="Heilman E.R."/>
            <person name="Heiman D."/>
            <person name="Howarth C."/>
            <person name="Mehta T."/>
            <person name="Neiman D."/>
            <person name="Pearson M."/>
            <person name="Roberts A."/>
            <person name="Saif S."/>
            <person name="Shea T."/>
            <person name="Shenoy N."/>
            <person name="Sisk P."/>
            <person name="Stolte C."/>
            <person name="Sykes S."/>
            <person name="White J."/>
            <person name="Yandava C."/>
            <person name="Haas B."/>
            <person name="Henn M.R."/>
            <person name="Nusbaum C."/>
            <person name="Birren B."/>
        </authorList>
    </citation>
    <scope>NUCLEOTIDE SEQUENCE [LARGE SCALE GENOMIC DNA]</scope>
</reference>
<dbReference type="GeneID" id="9941236"/>
<protein>
    <submittedName>
        <fullName evidence="1">Uncharacterized protein</fullName>
    </submittedName>
</protein>
<dbReference type="CTD" id="9941236"/>
<dbReference type="RefSeq" id="XP_003139430.1">
    <property type="nucleotide sequence ID" value="XM_003139382.1"/>
</dbReference>
<dbReference type="KEGG" id="loa:LOAG_03845"/>
<gene>
    <name evidence="1" type="ORF">LOAG_03845</name>
</gene>
<evidence type="ECO:0000313" key="1">
    <source>
        <dbReference type="EMBL" id="EFO24638.1"/>
    </source>
</evidence>